<keyword evidence="2" id="KW-1185">Reference proteome</keyword>
<sequence>MDRLKGLRTYLEARSARFVRRSVVKKTILSDNVPYSGDGFLLTTMAPIISGPSKRTAGYTAHFLPTDRYVPLLVFSLLPGANFQWQFPRVETIVQRLLLRP</sequence>
<evidence type="ECO:0000313" key="1">
    <source>
        <dbReference type="EMBL" id="CAL1679881.1"/>
    </source>
</evidence>
<organism evidence="1 2">
    <name type="scientific">Lasius platythorax</name>
    <dbReference type="NCBI Taxonomy" id="488582"/>
    <lineage>
        <taxon>Eukaryota</taxon>
        <taxon>Metazoa</taxon>
        <taxon>Ecdysozoa</taxon>
        <taxon>Arthropoda</taxon>
        <taxon>Hexapoda</taxon>
        <taxon>Insecta</taxon>
        <taxon>Pterygota</taxon>
        <taxon>Neoptera</taxon>
        <taxon>Endopterygota</taxon>
        <taxon>Hymenoptera</taxon>
        <taxon>Apocrita</taxon>
        <taxon>Aculeata</taxon>
        <taxon>Formicoidea</taxon>
        <taxon>Formicidae</taxon>
        <taxon>Formicinae</taxon>
        <taxon>Lasius</taxon>
        <taxon>Lasius</taxon>
    </lineage>
</organism>
<name>A0AAV2NI48_9HYME</name>
<protein>
    <submittedName>
        <fullName evidence="1">Uncharacterized protein</fullName>
    </submittedName>
</protein>
<proteinExistence type="predicted"/>
<reference evidence="1" key="1">
    <citation type="submission" date="2024-04" db="EMBL/GenBank/DDBJ databases">
        <authorList>
            <consortium name="Molecular Ecology Group"/>
        </authorList>
    </citation>
    <scope>NUCLEOTIDE SEQUENCE</scope>
</reference>
<dbReference type="Proteomes" id="UP001497644">
    <property type="component" value="Chromosome 2"/>
</dbReference>
<dbReference type="AlphaFoldDB" id="A0AAV2NI48"/>
<accession>A0AAV2NI48</accession>
<gene>
    <name evidence="1" type="ORF">LPLAT_LOCUS5994</name>
</gene>
<dbReference type="EMBL" id="OZ034825">
    <property type="protein sequence ID" value="CAL1679881.1"/>
    <property type="molecule type" value="Genomic_DNA"/>
</dbReference>
<evidence type="ECO:0000313" key="2">
    <source>
        <dbReference type="Proteomes" id="UP001497644"/>
    </source>
</evidence>